<dbReference type="Proteomes" id="UP000193560">
    <property type="component" value="Unassembled WGS sequence"/>
</dbReference>
<reference evidence="1 2" key="1">
    <citation type="submission" date="2016-07" db="EMBL/GenBank/DDBJ databases">
        <title>Pervasive Adenine N6-methylation of Active Genes in Fungi.</title>
        <authorList>
            <consortium name="DOE Joint Genome Institute"/>
            <person name="Mondo S.J."/>
            <person name="Dannebaum R.O."/>
            <person name="Kuo R.C."/>
            <person name="Labutti K."/>
            <person name="Haridas S."/>
            <person name="Kuo A."/>
            <person name="Salamov A."/>
            <person name="Ahrendt S.R."/>
            <person name="Lipzen A."/>
            <person name="Sullivan W."/>
            <person name="Andreopoulos W.B."/>
            <person name="Clum A."/>
            <person name="Lindquist E."/>
            <person name="Daum C."/>
            <person name="Ramamoorthy G.K."/>
            <person name="Gryganskyi A."/>
            <person name="Culley D."/>
            <person name="Magnuson J.K."/>
            <person name="James T.Y."/>
            <person name="O'Malley M.A."/>
            <person name="Stajich J.E."/>
            <person name="Spatafora J.W."/>
            <person name="Visel A."/>
            <person name="Grigoriev I.V."/>
        </authorList>
    </citation>
    <scope>NUCLEOTIDE SEQUENCE [LARGE SCALE GENOMIC DNA]</scope>
    <source>
        <strain evidence="1 2">NRRL 1336</strain>
    </source>
</reference>
<gene>
    <name evidence="1" type="ORF">BCR42DRAFT_409705</name>
</gene>
<protein>
    <submittedName>
        <fullName evidence="1">Uncharacterized protein</fullName>
    </submittedName>
</protein>
<accession>A0A1X2IN15</accession>
<evidence type="ECO:0000313" key="1">
    <source>
        <dbReference type="EMBL" id="ORZ19400.1"/>
    </source>
</evidence>
<dbReference type="AlphaFoldDB" id="A0A1X2IN15"/>
<sequence>MMMIYATFPSCPLLLGLFLSSFQSLILLGLEKEKSKFQSQFSMSAIFWGKGIGQYDFI</sequence>
<comment type="caution">
    <text evidence="1">The sequence shown here is derived from an EMBL/GenBank/DDBJ whole genome shotgun (WGS) entry which is preliminary data.</text>
</comment>
<proteinExistence type="predicted"/>
<organism evidence="1 2">
    <name type="scientific">Absidia repens</name>
    <dbReference type="NCBI Taxonomy" id="90262"/>
    <lineage>
        <taxon>Eukaryota</taxon>
        <taxon>Fungi</taxon>
        <taxon>Fungi incertae sedis</taxon>
        <taxon>Mucoromycota</taxon>
        <taxon>Mucoromycotina</taxon>
        <taxon>Mucoromycetes</taxon>
        <taxon>Mucorales</taxon>
        <taxon>Cunninghamellaceae</taxon>
        <taxon>Absidia</taxon>
    </lineage>
</organism>
<evidence type="ECO:0000313" key="2">
    <source>
        <dbReference type="Proteomes" id="UP000193560"/>
    </source>
</evidence>
<dbReference type="EMBL" id="MCGE01000007">
    <property type="protein sequence ID" value="ORZ19400.1"/>
    <property type="molecule type" value="Genomic_DNA"/>
</dbReference>
<keyword evidence="2" id="KW-1185">Reference proteome</keyword>
<name>A0A1X2IN15_9FUNG</name>